<dbReference type="AlphaFoldDB" id="A0A1M2V0W2"/>
<keyword evidence="3" id="KW-1185">Reference proteome</keyword>
<name>A0A1M2V0W2_MARNT</name>
<dbReference type="EMBL" id="MPKY01000001">
    <property type="protein sequence ID" value="OJT01209.1"/>
    <property type="molecule type" value="Genomic_DNA"/>
</dbReference>
<reference evidence="2" key="1">
    <citation type="submission" date="2016-11" db="EMBL/GenBank/DDBJ databases">
        <title>Draft Genome Sequence of Marinobacter hydrocarbonoclasticus strain STW2, a polyaromatic aromatic hydrocarbon degrading and denitrifying bacterium from rhizosphere of Seagrass Enhalus acodoides.</title>
        <authorList>
            <person name="Ling J."/>
            <person name="Dong J."/>
        </authorList>
    </citation>
    <scope>NUCLEOTIDE SEQUENCE [LARGE SCALE GENOMIC DNA]</scope>
    <source>
        <strain evidence="2">STW2</strain>
    </source>
</reference>
<sequence length="158" mass="18516">MTEQFSKSAARFHDFHSRTGSHSTKGFQNGRVDVLPPQAKEDDLKALPLIDQYKLAKRNYHALRDQFQADLASNRLKPQHPRFNQIREEVKKAKARFSTAKQKLHLARMEQEGAMFKEICRSRLRQDLYLEICREVEQLEEYTKARAEFDSAFCEEVA</sequence>
<evidence type="ECO:0000256" key="1">
    <source>
        <dbReference type="SAM" id="MobiDB-lite"/>
    </source>
</evidence>
<gene>
    <name evidence="2" type="ORF">BEE62_14760</name>
</gene>
<protein>
    <submittedName>
        <fullName evidence="2">Uncharacterized protein</fullName>
    </submittedName>
</protein>
<feature type="region of interest" description="Disordered" evidence="1">
    <location>
        <begin position="1"/>
        <end position="34"/>
    </location>
</feature>
<evidence type="ECO:0000313" key="3">
    <source>
        <dbReference type="Proteomes" id="UP000183986"/>
    </source>
</evidence>
<evidence type="ECO:0000313" key="2">
    <source>
        <dbReference type="EMBL" id="OJT01209.1"/>
    </source>
</evidence>
<accession>A0A1M2V0W2</accession>
<comment type="caution">
    <text evidence="2">The sequence shown here is derived from an EMBL/GenBank/DDBJ whole genome shotgun (WGS) entry which is preliminary data.</text>
</comment>
<organism evidence="2 3">
    <name type="scientific">Marinobacter nauticus</name>
    <name type="common">Marinobacter hydrocarbonoclasticus</name>
    <name type="synonym">Marinobacter aquaeolei</name>
    <dbReference type="NCBI Taxonomy" id="2743"/>
    <lineage>
        <taxon>Bacteria</taxon>
        <taxon>Pseudomonadati</taxon>
        <taxon>Pseudomonadota</taxon>
        <taxon>Gammaproteobacteria</taxon>
        <taxon>Pseudomonadales</taxon>
        <taxon>Marinobacteraceae</taxon>
        <taxon>Marinobacter</taxon>
    </lineage>
</organism>
<feature type="compositionally biased region" description="Polar residues" evidence="1">
    <location>
        <begin position="18"/>
        <end position="27"/>
    </location>
</feature>
<proteinExistence type="predicted"/>
<dbReference type="Proteomes" id="UP000183986">
    <property type="component" value="Unassembled WGS sequence"/>
</dbReference>
<dbReference type="RefSeq" id="WP_072677974.1">
    <property type="nucleotide sequence ID" value="NZ_MPKY01000001.1"/>
</dbReference>